<dbReference type="SMART" id="SM00388">
    <property type="entry name" value="HisKA"/>
    <property type="match status" value="1"/>
</dbReference>
<evidence type="ECO:0000256" key="6">
    <source>
        <dbReference type="SAM" id="Coils"/>
    </source>
</evidence>
<keyword evidence="6" id="KW-0175">Coiled coil</keyword>
<dbReference type="OrthoDB" id="5524356at2"/>
<evidence type="ECO:0000256" key="4">
    <source>
        <dbReference type="ARBA" id="ARBA00022679"/>
    </source>
</evidence>
<proteinExistence type="predicted"/>
<sequence>MSLNRLLERLLPGSTESSVILAVAFCALAVLGLALLALLGWLAELPRLASFGPGMIPMAPSTALFFLLCGLALLVLLEPFSTFWRRLLLLPPLMVLVAFSLLVYFLAAKGVYMRVEHLGLDISGLLNGVPVGHMSPLTAFGFVWLGLVLALLLAARLWSRPAGVEARAFYGLILIFVVLIAGIITAGFVSFRHHEQGHRAAMVHELSAVAALKAERITAWLRELQLNGEELARNHGFADRVEKWLQHDDLQEREVVLSRLADQMEVYNFYGITLLAADKQYVYSQGLNWDRREEVKELLELAADTGWVVRSDLFKDDAGVVHMIWVVPIIADPRRPPVAFVIRSVMAGDFLFPFLAGWPGASQSAETLLVRPEGKQVRYLNPPRFASASPLELVLPLGREEVPAVQAVLGRQGIVEGVDYRGVPVVAALQPVPQTSWYLLARMDMAEMYAPLRERLWVIMLAVLVLLMVAAAGVVLLRRRQQHDQQLARLSREAQRQRHQKAELEQQVARRTAQLATVNRELEAFTYSVSHDLKAPLRGIEGYSRLLLRDYQEQLDEDGRLLVGYICRGVEQMQELIEALLAYSRLERREIKQQGVEPAGLVQAVLAGFADQLEAAGVELQVEVPECKVCADPEGLRMALRNLLANAIKFSRNSRPPRVSIRAVPQGGKLLLSVQDNGVGFKMKDAERIFEIFTRLARDHDEAGSGVGLALVRKAVERMGGRVWAESEPGCGATFWLEIPLAAAPHRDQTTAEHPMNAHDRSIMQGS</sequence>
<dbReference type="InterPro" id="IPR050351">
    <property type="entry name" value="BphY/WalK/GraS-like"/>
</dbReference>
<organism evidence="10 11">
    <name type="scientific">Desulfurivibrio alkaliphilus (strain DSM 19089 / UNIQEM U267 / AHT2)</name>
    <dbReference type="NCBI Taxonomy" id="589865"/>
    <lineage>
        <taxon>Bacteria</taxon>
        <taxon>Pseudomonadati</taxon>
        <taxon>Thermodesulfobacteriota</taxon>
        <taxon>Desulfobulbia</taxon>
        <taxon>Desulfobulbales</taxon>
        <taxon>Desulfobulbaceae</taxon>
        <taxon>Desulfurivibrio</taxon>
    </lineage>
</organism>
<dbReference type="PANTHER" id="PTHR42878">
    <property type="entry name" value="TWO-COMPONENT HISTIDINE KINASE"/>
    <property type="match status" value="1"/>
</dbReference>
<dbReference type="EMBL" id="CP001940">
    <property type="protein sequence ID" value="ADH84994.1"/>
    <property type="molecule type" value="Genomic_DNA"/>
</dbReference>
<dbReference type="GO" id="GO:0030295">
    <property type="term" value="F:protein kinase activator activity"/>
    <property type="evidence" value="ECO:0007669"/>
    <property type="project" value="TreeGrafter"/>
</dbReference>
<dbReference type="Gene3D" id="3.30.565.10">
    <property type="entry name" value="Histidine kinase-like ATPase, C-terminal domain"/>
    <property type="match status" value="1"/>
</dbReference>
<dbReference type="Gene3D" id="1.10.287.130">
    <property type="match status" value="1"/>
</dbReference>
<dbReference type="EC" id="2.7.13.3" evidence="2"/>
<dbReference type="InterPro" id="IPR036890">
    <property type="entry name" value="HATPase_C_sf"/>
</dbReference>
<dbReference type="InterPro" id="IPR005467">
    <property type="entry name" value="His_kinase_dom"/>
</dbReference>
<dbReference type="GO" id="GO:0000156">
    <property type="term" value="F:phosphorelay response regulator activity"/>
    <property type="evidence" value="ECO:0007669"/>
    <property type="project" value="TreeGrafter"/>
</dbReference>
<keyword evidence="8" id="KW-0472">Membrane</keyword>
<dbReference type="Proteomes" id="UP000001508">
    <property type="component" value="Chromosome"/>
</dbReference>
<evidence type="ECO:0000256" key="2">
    <source>
        <dbReference type="ARBA" id="ARBA00012438"/>
    </source>
</evidence>
<gene>
    <name evidence="10" type="ordered locus">DaAHT2_0283</name>
</gene>
<protein>
    <recommendedName>
        <fullName evidence="2">histidine kinase</fullName>
        <ecNumber evidence="2">2.7.13.3</ecNumber>
    </recommendedName>
</protein>
<evidence type="ECO:0000256" key="8">
    <source>
        <dbReference type="SAM" id="Phobius"/>
    </source>
</evidence>
<dbReference type="AlphaFoldDB" id="D6Z6N5"/>
<dbReference type="InterPro" id="IPR003661">
    <property type="entry name" value="HisK_dim/P_dom"/>
</dbReference>
<feature type="coiled-coil region" evidence="6">
    <location>
        <begin position="480"/>
        <end position="521"/>
    </location>
</feature>
<name>D6Z6N5_DESAT</name>
<evidence type="ECO:0000313" key="10">
    <source>
        <dbReference type="EMBL" id="ADH84994.1"/>
    </source>
</evidence>
<keyword evidence="8" id="KW-0812">Transmembrane</keyword>
<feature type="transmembrane region" description="Helical" evidence="8">
    <location>
        <begin position="88"/>
        <end position="107"/>
    </location>
</feature>
<feature type="transmembrane region" description="Helical" evidence="8">
    <location>
        <begin position="137"/>
        <end position="157"/>
    </location>
</feature>
<dbReference type="Pfam" id="PF02518">
    <property type="entry name" value="HATPase_c"/>
    <property type="match status" value="1"/>
</dbReference>
<dbReference type="eggNOG" id="COG4251">
    <property type="taxonomic scope" value="Bacteria"/>
</dbReference>
<dbReference type="InterPro" id="IPR004358">
    <property type="entry name" value="Sig_transdc_His_kin-like_C"/>
</dbReference>
<dbReference type="GO" id="GO:0007234">
    <property type="term" value="P:osmosensory signaling via phosphorelay pathway"/>
    <property type="evidence" value="ECO:0007669"/>
    <property type="project" value="TreeGrafter"/>
</dbReference>
<dbReference type="PROSITE" id="PS50109">
    <property type="entry name" value="HIS_KIN"/>
    <property type="match status" value="1"/>
</dbReference>
<dbReference type="SUPFAM" id="SSF47384">
    <property type="entry name" value="Homodimeric domain of signal transducing histidine kinase"/>
    <property type="match status" value="1"/>
</dbReference>
<dbReference type="SUPFAM" id="SSF55874">
    <property type="entry name" value="ATPase domain of HSP90 chaperone/DNA topoisomerase II/histidine kinase"/>
    <property type="match status" value="1"/>
</dbReference>
<comment type="catalytic activity">
    <reaction evidence="1">
        <text>ATP + protein L-histidine = ADP + protein N-phospho-L-histidine.</text>
        <dbReference type="EC" id="2.7.13.3"/>
    </reaction>
</comment>
<dbReference type="InterPro" id="IPR036097">
    <property type="entry name" value="HisK_dim/P_sf"/>
</dbReference>
<keyword evidence="11" id="KW-1185">Reference proteome</keyword>
<keyword evidence="5 10" id="KW-0418">Kinase</keyword>
<feature type="transmembrane region" description="Helical" evidence="8">
    <location>
        <begin position="456"/>
        <end position="477"/>
    </location>
</feature>
<dbReference type="GO" id="GO:0000155">
    <property type="term" value="F:phosphorelay sensor kinase activity"/>
    <property type="evidence" value="ECO:0007669"/>
    <property type="project" value="InterPro"/>
</dbReference>
<evidence type="ECO:0000256" key="7">
    <source>
        <dbReference type="SAM" id="MobiDB-lite"/>
    </source>
</evidence>
<evidence type="ECO:0000256" key="3">
    <source>
        <dbReference type="ARBA" id="ARBA00022553"/>
    </source>
</evidence>
<dbReference type="FunFam" id="3.30.565.10:FF:000006">
    <property type="entry name" value="Sensor histidine kinase WalK"/>
    <property type="match status" value="1"/>
</dbReference>
<feature type="transmembrane region" description="Helical" evidence="8">
    <location>
        <begin position="55"/>
        <end position="76"/>
    </location>
</feature>
<reference evidence="11" key="1">
    <citation type="submission" date="2010-02" db="EMBL/GenBank/DDBJ databases">
        <title>Complete sequence of Desulfurivibrio alkaliphilus AHT2.</title>
        <authorList>
            <consortium name="US DOE Joint Genome Institute"/>
            <person name="Pitluck S."/>
            <person name="Chertkov O."/>
            <person name="Detter J.C."/>
            <person name="Han C."/>
            <person name="Tapia R."/>
            <person name="Larimer F."/>
            <person name="Land M."/>
            <person name="Hauser L."/>
            <person name="Kyrpides N."/>
            <person name="Mikhailova N."/>
            <person name="Sorokin D.Y."/>
            <person name="Muyzer G."/>
            <person name="Woyke T."/>
        </authorList>
    </citation>
    <scope>NUCLEOTIDE SEQUENCE [LARGE SCALE GENOMIC DNA]</scope>
    <source>
        <strain evidence="11">DSM 19089 / UNIQEM U267 / AHT2</strain>
    </source>
</reference>
<dbReference type="SMART" id="SM00387">
    <property type="entry name" value="HATPase_c"/>
    <property type="match status" value="1"/>
</dbReference>
<feature type="domain" description="Histidine kinase" evidence="9">
    <location>
        <begin position="528"/>
        <end position="743"/>
    </location>
</feature>
<dbReference type="STRING" id="589865.DaAHT2_0283"/>
<keyword evidence="8" id="KW-1133">Transmembrane helix</keyword>
<accession>D6Z6N5</accession>
<feature type="transmembrane region" description="Helical" evidence="8">
    <location>
        <begin position="169"/>
        <end position="191"/>
    </location>
</feature>
<feature type="region of interest" description="Disordered" evidence="7">
    <location>
        <begin position="747"/>
        <end position="767"/>
    </location>
</feature>
<dbReference type="PRINTS" id="PR00344">
    <property type="entry name" value="BCTRLSENSOR"/>
</dbReference>
<evidence type="ECO:0000256" key="5">
    <source>
        <dbReference type="ARBA" id="ARBA00022777"/>
    </source>
</evidence>
<dbReference type="HOGENOM" id="CLU_363990_0_0_7"/>
<evidence type="ECO:0000259" key="9">
    <source>
        <dbReference type="PROSITE" id="PS50109"/>
    </source>
</evidence>
<feature type="transmembrane region" description="Helical" evidence="8">
    <location>
        <begin position="20"/>
        <end position="43"/>
    </location>
</feature>
<dbReference type="KEGG" id="dak:DaAHT2_0283"/>
<keyword evidence="4" id="KW-0808">Transferase</keyword>
<dbReference type="InParanoid" id="D6Z6N5"/>
<evidence type="ECO:0000313" key="11">
    <source>
        <dbReference type="Proteomes" id="UP000001508"/>
    </source>
</evidence>
<dbReference type="InterPro" id="IPR003594">
    <property type="entry name" value="HATPase_dom"/>
</dbReference>
<dbReference type="RefSeq" id="WP_013162525.1">
    <property type="nucleotide sequence ID" value="NC_014216.1"/>
</dbReference>
<evidence type="ECO:0000256" key="1">
    <source>
        <dbReference type="ARBA" id="ARBA00000085"/>
    </source>
</evidence>
<dbReference type="PANTHER" id="PTHR42878:SF15">
    <property type="entry name" value="BACTERIOPHYTOCHROME"/>
    <property type="match status" value="1"/>
</dbReference>
<dbReference type="Pfam" id="PF00512">
    <property type="entry name" value="HisKA"/>
    <property type="match status" value="1"/>
</dbReference>
<keyword evidence="3" id="KW-0597">Phosphoprotein</keyword>
<dbReference type="CDD" id="cd00082">
    <property type="entry name" value="HisKA"/>
    <property type="match status" value="1"/>
</dbReference>